<protein>
    <submittedName>
        <fullName evidence="4">Membrane-bound lytic murein transglycosylase D</fullName>
    </submittedName>
</protein>
<feature type="domain" description="LysM" evidence="3">
    <location>
        <begin position="375"/>
        <end position="418"/>
    </location>
</feature>
<evidence type="ECO:0000313" key="5">
    <source>
        <dbReference type="Proteomes" id="UP000541352"/>
    </source>
</evidence>
<dbReference type="SMART" id="SM00257">
    <property type="entry name" value="LysM"/>
    <property type="match status" value="2"/>
</dbReference>
<sequence>MMELKRIVGMGLVAGMCWLGTSVGACAQEVETDTNVVEEQIQVEAMADSTVSEALVRERLAKLENIIPLRYHKVTHQFVEYFIYRKPSFVKRMLEQMHLYFPLYEQMLEKHGMPRELKFLSLIESGLNPRIISYAGAGGLWQFMPATGREYGMKQNDYIDERFDPVKSTEAACVYLKRLHRAFGDWEMALAAYNVGPGNVKRAMRRSGSSTFWGIYNFLPKQTRHYVPQFVAMTYLMHYHADHGIFAETPDYPMLFDTIQVSGYVNLHTFAKLSNISLDEFYKLNPQVINTELPATTKEYVLRVPSHNFDFFQENRLAIWDSATKSPFQSRMLLATNGEETTDSAGAIKKVGGLVAAGDENEDPETIITRQTRKMYHTVRRGETLGKIASRYGVDTYDLKRWNHLRGNSIMRGKRLVVFKETTKNASAPAQLASDTKTKIKIRYHRVQPGDTLSTIAERYGINISRLKKINRLKGNTVRKGQKLIVG</sequence>
<dbReference type="PROSITE" id="PS51782">
    <property type="entry name" value="LYSM"/>
    <property type="match status" value="2"/>
</dbReference>
<comment type="similarity">
    <text evidence="1">Belongs to the transglycosylase Slt family.</text>
</comment>
<reference evidence="4 5" key="1">
    <citation type="submission" date="2020-08" db="EMBL/GenBank/DDBJ databases">
        <title>Genomic Encyclopedia of Type Strains, Phase IV (KMG-IV): sequencing the most valuable type-strain genomes for metagenomic binning, comparative biology and taxonomic classification.</title>
        <authorList>
            <person name="Goeker M."/>
        </authorList>
    </citation>
    <scope>NUCLEOTIDE SEQUENCE [LARGE SCALE GENOMIC DNA]</scope>
    <source>
        <strain evidence="4 5">DSM 17976</strain>
    </source>
</reference>
<dbReference type="InterPro" id="IPR000189">
    <property type="entry name" value="Transglyc_AS"/>
</dbReference>
<dbReference type="Pfam" id="PF01464">
    <property type="entry name" value="SLT"/>
    <property type="match status" value="1"/>
</dbReference>
<dbReference type="InterPro" id="IPR023346">
    <property type="entry name" value="Lysozyme-like_dom_sf"/>
</dbReference>
<feature type="signal peptide" evidence="2">
    <location>
        <begin position="1"/>
        <end position="27"/>
    </location>
</feature>
<name>A0A7W5ZHJ7_9BACT</name>
<feature type="chain" id="PRO_5031098156" evidence="2">
    <location>
        <begin position="28"/>
        <end position="487"/>
    </location>
</feature>
<evidence type="ECO:0000259" key="3">
    <source>
        <dbReference type="PROSITE" id="PS51782"/>
    </source>
</evidence>
<keyword evidence="5" id="KW-1185">Reference proteome</keyword>
<dbReference type="Pfam" id="PF01476">
    <property type="entry name" value="LysM"/>
    <property type="match status" value="2"/>
</dbReference>
<proteinExistence type="inferred from homology"/>
<dbReference type="GO" id="GO:0016020">
    <property type="term" value="C:membrane"/>
    <property type="evidence" value="ECO:0007669"/>
    <property type="project" value="InterPro"/>
</dbReference>
<evidence type="ECO:0000256" key="2">
    <source>
        <dbReference type="SAM" id="SignalP"/>
    </source>
</evidence>
<dbReference type="GO" id="GO:0000270">
    <property type="term" value="P:peptidoglycan metabolic process"/>
    <property type="evidence" value="ECO:0007669"/>
    <property type="project" value="InterPro"/>
</dbReference>
<keyword evidence="2" id="KW-0732">Signal</keyword>
<gene>
    <name evidence="4" type="ORF">FHS57_001285</name>
</gene>
<organism evidence="4 5">
    <name type="scientific">Runella defluvii</name>
    <dbReference type="NCBI Taxonomy" id="370973"/>
    <lineage>
        <taxon>Bacteria</taxon>
        <taxon>Pseudomonadati</taxon>
        <taxon>Bacteroidota</taxon>
        <taxon>Cytophagia</taxon>
        <taxon>Cytophagales</taxon>
        <taxon>Spirosomataceae</taxon>
        <taxon>Runella</taxon>
    </lineage>
</organism>
<dbReference type="InterPro" id="IPR008258">
    <property type="entry name" value="Transglycosylase_SLT_dom_1"/>
</dbReference>
<dbReference type="PROSITE" id="PS51257">
    <property type="entry name" value="PROKAR_LIPOPROTEIN"/>
    <property type="match status" value="1"/>
</dbReference>
<dbReference type="GO" id="GO:0008933">
    <property type="term" value="F:peptidoglycan lytic transglycosylase activity"/>
    <property type="evidence" value="ECO:0007669"/>
    <property type="project" value="InterPro"/>
</dbReference>
<dbReference type="SUPFAM" id="SSF54106">
    <property type="entry name" value="LysM domain"/>
    <property type="match status" value="2"/>
</dbReference>
<dbReference type="CDD" id="cd16894">
    <property type="entry name" value="MltD-like"/>
    <property type="match status" value="1"/>
</dbReference>
<dbReference type="Gene3D" id="3.10.350.10">
    <property type="entry name" value="LysM domain"/>
    <property type="match status" value="2"/>
</dbReference>
<dbReference type="PROSITE" id="PS00922">
    <property type="entry name" value="TRANSGLYCOSYLASE"/>
    <property type="match status" value="1"/>
</dbReference>
<evidence type="ECO:0000256" key="1">
    <source>
        <dbReference type="ARBA" id="ARBA00007734"/>
    </source>
</evidence>
<dbReference type="InterPro" id="IPR018392">
    <property type="entry name" value="LysM"/>
</dbReference>
<dbReference type="AlphaFoldDB" id="A0A7W5ZHJ7"/>
<dbReference type="Proteomes" id="UP000541352">
    <property type="component" value="Unassembled WGS sequence"/>
</dbReference>
<accession>A0A7W5ZHJ7</accession>
<dbReference type="PANTHER" id="PTHR37423:SF2">
    <property type="entry name" value="MEMBRANE-BOUND LYTIC MUREIN TRANSGLYCOSYLASE C"/>
    <property type="match status" value="1"/>
</dbReference>
<feature type="domain" description="LysM" evidence="3">
    <location>
        <begin position="443"/>
        <end position="486"/>
    </location>
</feature>
<dbReference type="Gene3D" id="1.10.530.10">
    <property type="match status" value="1"/>
</dbReference>
<evidence type="ECO:0000313" key="4">
    <source>
        <dbReference type="EMBL" id="MBB3837291.1"/>
    </source>
</evidence>
<dbReference type="SUPFAM" id="SSF53955">
    <property type="entry name" value="Lysozyme-like"/>
    <property type="match status" value="1"/>
</dbReference>
<dbReference type="RefSeq" id="WP_183972031.1">
    <property type="nucleotide sequence ID" value="NZ_JACIBY010000002.1"/>
</dbReference>
<dbReference type="CDD" id="cd00118">
    <property type="entry name" value="LysM"/>
    <property type="match status" value="2"/>
</dbReference>
<comment type="caution">
    <text evidence="4">The sequence shown here is derived from an EMBL/GenBank/DDBJ whole genome shotgun (WGS) entry which is preliminary data.</text>
</comment>
<dbReference type="PANTHER" id="PTHR37423">
    <property type="entry name" value="SOLUBLE LYTIC MUREIN TRANSGLYCOSYLASE-RELATED"/>
    <property type="match status" value="1"/>
</dbReference>
<dbReference type="InterPro" id="IPR036779">
    <property type="entry name" value="LysM_dom_sf"/>
</dbReference>
<dbReference type="EMBL" id="JACIBY010000002">
    <property type="protein sequence ID" value="MBB3837291.1"/>
    <property type="molecule type" value="Genomic_DNA"/>
</dbReference>